<dbReference type="KEGG" id="nga:Ngar_c07140"/>
<dbReference type="InParanoid" id="K0II49"/>
<organism evidence="1 2">
    <name type="scientific">Nitrososphaera gargensis (strain Ga9.2)</name>
    <dbReference type="NCBI Taxonomy" id="1237085"/>
    <lineage>
        <taxon>Archaea</taxon>
        <taxon>Nitrososphaerota</taxon>
        <taxon>Nitrososphaeria</taxon>
        <taxon>Nitrososphaerales</taxon>
        <taxon>Nitrososphaeraceae</taxon>
        <taxon>Nitrososphaera</taxon>
    </lineage>
</organism>
<dbReference type="BioCyc" id="CNIT1237085:G1324-712-MONOMER"/>
<proteinExistence type="predicted"/>
<dbReference type="STRING" id="1237085.Ngar_c07140"/>
<evidence type="ECO:0000313" key="1">
    <source>
        <dbReference type="EMBL" id="AFU57657.1"/>
    </source>
</evidence>
<gene>
    <name evidence="1" type="ordered locus">Ngar_c07140</name>
</gene>
<dbReference type="Gene3D" id="3.40.50.10310">
    <property type="entry name" value="Creatininase"/>
    <property type="match status" value="1"/>
</dbReference>
<dbReference type="SUPFAM" id="SSF102215">
    <property type="entry name" value="Creatininase"/>
    <property type="match status" value="1"/>
</dbReference>
<protein>
    <submittedName>
        <fullName evidence="1">Creatininase subfamily</fullName>
        <ecNumber evidence="1">3.5.2.10</ecNumber>
    </submittedName>
</protein>
<dbReference type="GO" id="GO:0047789">
    <property type="term" value="F:creatininase activity"/>
    <property type="evidence" value="ECO:0007669"/>
    <property type="project" value="UniProtKB-EC"/>
</dbReference>
<dbReference type="Pfam" id="PF02633">
    <property type="entry name" value="Creatininase"/>
    <property type="match status" value="1"/>
</dbReference>
<dbReference type="InterPro" id="IPR024087">
    <property type="entry name" value="Creatininase-like_sf"/>
</dbReference>
<evidence type="ECO:0000313" key="2">
    <source>
        <dbReference type="Proteomes" id="UP000008037"/>
    </source>
</evidence>
<dbReference type="Proteomes" id="UP000008037">
    <property type="component" value="Chromosome"/>
</dbReference>
<accession>K0II49</accession>
<keyword evidence="2" id="KW-1185">Reference proteome</keyword>
<dbReference type="HOGENOM" id="CLU_2392983_0_0_2"/>
<dbReference type="EMBL" id="CP002408">
    <property type="protein sequence ID" value="AFU57657.1"/>
    <property type="molecule type" value="Genomic_DNA"/>
</dbReference>
<sequence length="93" mass="10332">MGHGSEGETSVMLAVRPDLVDMTLAPQEVVPKLPDNIKIYWKFNELTTTAATGAPRKATAKKGQKIMQILENVLLGFITDMDKNQWKYGNARV</sequence>
<keyword evidence="1" id="KW-0378">Hydrolase</keyword>
<name>K0II49_NITGG</name>
<dbReference type="InterPro" id="IPR003785">
    <property type="entry name" value="Creatininase/forma_Hydrolase"/>
</dbReference>
<dbReference type="EC" id="3.5.2.10" evidence="1"/>
<dbReference type="AlphaFoldDB" id="K0II49"/>
<reference evidence="1 2" key="1">
    <citation type="journal article" date="2012" name="Environ. Microbiol.">
        <title>The genome of the ammonia-oxidizing Candidatus Nitrososphaera gargensis: insights into metabolic versatility and environmental adaptations.</title>
        <authorList>
            <person name="Spang A."/>
            <person name="Poehlein A."/>
            <person name="Offre P."/>
            <person name="Zumbragel S."/>
            <person name="Haider S."/>
            <person name="Rychlik N."/>
            <person name="Nowka B."/>
            <person name="Schmeisser C."/>
            <person name="Lebedeva E.V."/>
            <person name="Rattei T."/>
            <person name="Bohm C."/>
            <person name="Schmid M."/>
            <person name="Galushko A."/>
            <person name="Hatzenpichler R."/>
            <person name="Weinmaier T."/>
            <person name="Daniel R."/>
            <person name="Schleper C."/>
            <person name="Spieck E."/>
            <person name="Streit W."/>
            <person name="Wagner M."/>
        </authorList>
    </citation>
    <scope>NUCLEOTIDE SEQUENCE [LARGE SCALE GENOMIC DNA]</scope>
    <source>
        <strain evidence="2">Ga9.2</strain>
    </source>
</reference>